<evidence type="ECO:0000313" key="2">
    <source>
        <dbReference type="Proteomes" id="UP000649829"/>
    </source>
</evidence>
<sequence length="79" mass="8790">MQPGPHKIGLHRRFSEQPKRLKSVETFNQNVAIAVRPELNRGGLPVCQNAFGKFQDLVLGQCLLSLEGNPDIADRDLLP</sequence>
<gene>
    <name evidence="1" type="ORF">GCM10011534_19510</name>
</gene>
<dbReference type="EMBL" id="BMLF01000001">
    <property type="protein sequence ID" value="GGL97578.1"/>
    <property type="molecule type" value="Genomic_DNA"/>
</dbReference>
<dbReference type="AlphaFoldDB" id="A0A917WF44"/>
<comment type="caution">
    <text evidence="1">The sequence shown here is derived from an EMBL/GenBank/DDBJ whole genome shotgun (WGS) entry which is preliminary data.</text>
</comment>
<protein>
    <submittedName>
        <fullName evidence="1">Uncharacterized protein</fullName>
    </submittedName>
</protein>
<keyword evidence="2" id="KW-1185">Reference proteome</keyword>
<dbReference type="Proteomes" id="UP000649829">
    <property type="component" value="Unassembled WGS sequence"/>
</dbReference>
<name>A0A917WF44_9RHOB</name>
<reference evidence="1" key="2">
    <citation type="submission" date="2020-09" db="EMBL/GenBank/DDBJ databases">
        <authorList>
            <person name="Sun Q."/>
            <person name="Zhou Y."/>
        </authorList>
    </citation>
    <scope>NUCLEOTIDE SEQUENCE</scope>
    <source>
        <strain evidence="1">CGMCC 1.6293</strain>
    </source>
</reference>
<accession>A0A917WF44</accession>
<proteinExistence type="predicted"/>
<evidence type="ECO:0000313" key="1">
    <source>
        <dbReference type="EMBL" id="GGL97578.1"/>
    </source>
</evidence>
<reference evidence="1" key="1">
    <citation type="journal article" date="2014" name="Int. J. Syst. Evol. Microbiol.">
        <title>Complete genome sequence of Corynebacterium casei LMG S-19264T (=DSM 44701T), isolated from a smear-ripened cheese.</title>
        <authorList>
            <consortium name="US DOE Joint Genome Institute (JGI-PGF)"/>
            <person name="Walter F."/>
            <person name="Albersmeier A."/>
            <person name="Kalinowski J."/>
            <person name="Ruckert C."/>
        </authorList>
    </citation>
    <scope>NUCLEOTIDE SEQUENCE</scope>
    <source>
        <strain evidence="1">CGMCC 1.6293</strain>
    </source>
</reference>
<organism evidence="1 2">
    <name type="scientific">Pseudooceanicola nanhaiensis</name>
    <dbReference type="NCBI Taxonomy" id="375761"/>
    <lineage>
        <taxon>Bacteria</taxon>
        <taxon>Pseudomonadati</taxon>
        <taxon>Pseudomonadota</taxon>
        <taxon>Alphaproteobacteria</taxon>
        <taxon>Rhodobacterales</taxon>
        <taxon>Paracoccaceae</taxon>
        <taxon>Pseudooceanicola</taxon>
    </lineage>
</organism>